<evidence type="ECO:0000313" key="6">
    <source>
        <dbReference type="EMBL" id="KAJ8441924.1"/>
    </source>
</evidence>
<dbReference type="SMART" id="SM00715">
    <property type="entry name" value="LA"/>
    <property type="match status" value="1"/>
</dbReference>
<feature type="compositionally biased region" description="Basic residues" evidence="3">
    <location>
        <begin position="337"/>
        <end position="349"/>
    </location>
</feature>
<proteinExistence type="predicted"/>
<name>A0A9Q1KFG7_9CARY</name>
<dbReference type="InterPro" id="IPR036388">
    <property type="entry name" value="WH-like_DNA-bd_sf"/>
</dbReference>
<keyword evidence="7" id="KW-1185">Reference proteome</keyword>
<evidence type="ECO:0000259" key="4">
    <source>
        <dbReference type="PROSITE" id="PS50102"/>
    </source>
</evidence>
<evidence type="ECO:0000256" key="2">
    <source>
        <dbReference type="PROSITE-ProRule" id="PRU00332"/>
    </source>
</evidence>
<dbReference type="SUPFAM" id="SSF54928">
    <property type="entry name" value="RNA-binding domain, RBD"/>
    <property type="match status" value="1"/>
</dbReference>
<dbReference type="InterPro" id="IPR036390">
    <property type="entry name" value="WH_DNA-bd_sf"/>
</dbReference>
<feature type="compositionally biased region" description="Polar residues" evidence="3">
    <location>
        <begin position="400"/>
        <end position="409"/>
    </location>
</feature>
<organism evidence="6 7">
    <name type="scientific">Carnegiea gigantea</name>
    <dbReference type="NCBI Taxonomy" id="171969"/>
    <lineage>
        <taxon>Eukaryota</taxon>
        <taxon>Viridiplantae</taxon>
        <taxon>Streptophyta</taxon>
        <taxon>Embryophyta</taxon>
        <taxon>Tracheophyta</taxon>
        <taxon>Spermatophyta</taxon>
        <taxon>Magnoliopsida</taxon>
        <taxon>eudicotyledons</taxon>
        <taxon>Gunneridae</taxon>
        <taxon>Pentapetalae</taxon>
        <taxon>Caryophyllales</taxon>
        <taxon>Cactineae</taxon>
        <taxon>Cactaceae</taxon>
        <taxon>Cactoideae</taxon>
        <taxon>Echinocereeae</taxon>
        <taxon>Carnegiea</taxon>
    </lineage>
</organism>
<evidence type="ECO:0000256" key="3">
    <source>
        <dbReference type="SAM" id="MobiDB-lite"/>
    </source>
</evidence>
<evidence type="ECO:0000259" key="5">
    <source>
        <dbReference type="PROSITE" id="PS50961"/>
    </source>
</evidence>
<feature type="compositionally biased region" description="Basic and acidic residues" evidence="3">
    <location>
        <begin position="9"/>
        <end position="19"/>
    </location>
</feature>
<dbReference type="Gene3D" id="3.30.70.330">
    <property type="match status" value="1"/>
</dbReference>
<reference evidence="6" key="1">
    <citation type="submission" date="2022-04" db="EMBL/GenBank/DDBJ databases">
        <title>Carnegiea gigantea Genome sequencing and assembly v2.</title>
        <authorList>
            <person name="Copetti D."/>
            <person name="Sanderson M.J."/>
            <person name="Burquez A."/>
            <person name="Wojciechowski M.F."/>
        </authorList>
    </citation>
    <scope>NUCLEOTIDE SEQUENCE</scope>
    <source>
        <strain evidence="6">SGP5-SGP5p</strain>
        <tissue evidence="6">Aerial part</tissue>
    </source>
</reference>
<protein>
    <recommendedName>
        <fullName evidence="8">La-related protein 6C</fullName>
    </recommendedName>
</protein>
<dbReference type="InterPro" id="IPR034878">
    <property type="entry name" value="La-rel_plant_RRM"/>
</dbReference>
<dbReference type="SMART" id="SM00360">
    <property type="entry name" value="RRM"/>
    <property type="match status" value="1"/>
</dbReference>
<dbReference type="InterPro" id="IPR012677">
    <property type="entry name" value="Nucleotide-bd_a/b_plait_sf"/>
</dbReference>
<feature type="region of interest" description="Disordered" evidence="3">
    <location>
        <begin position="1"/>
        <end position="25"/>
    </location>
</feature>
<dbReference type="Pfam" id="PF00076">
    <property type="entry name" value="RRM_1"/>
    <property type="match status" value="1"/>
</dbReference>
<dbReference type="InterPro" id="IPR000504">
    <property type="entry name" value="RRM_dom"/>
</dbReference>
<dbReference type="Pfam" id="PF05383">
    <property type="entry name" value="La"/>
    <property type="match status" value="1"/>
</dbReference>
<gene>
    <name evidence="6" type="ORF">Cgig2_020069</name>
</gene>
<evidence type="ECO:0000256" key="1">
    <source>
        <dbReference type="ARBA" id="ARBA00022884"/>
    </source>
</evidence>
<dbReference type="CDD" id="cd12288">
    <property type="entry name" value="RRM_La_like_plant"/>
    <property type="match status" value="1"/>
</dbReference>
<dbReference type="PANTHER" id="PTHR22792:SF62">
    <property type="entry name" value="LA-RELATED PROTEIN 7"/>
    <property type="match status" value="1"/>
</dbReference>
<dbReference type="GO" id="GO:0003723">
    <property type="term" value="F:RNA binding"/>
    <property type="evidence" value="ECO:0007669"/>
    <property type="project" value="UniProtKB-UniRule"/>
</dbReference>
<accession>A0A9Q1KFG7</accession>
<dbReference type="PROSITE" id="PS50961">
    <property type="entry name" value="HTH_LA"/>
    <property type="match status" value="1"/>
</dbReference>
<dbReference type="AlphaFoldDB" id="A0A9Q1KFG7"/>
<dbReference type="PROSITE" id="PS50102">
    <property type="entry name" value="RRM"/>
    <property type="match status" value="1"/>
</dbReference>
<evidence type="ECO:0000313" key="7">
    <source>
        <dbReference type="Proteomes" id="UP001153076"/>
    </source>
</evidence>
<dbReference type="Proteomes" id="UP001153076">
    <property type="component" value="Unassembled WGS sequence"/>
</dbReference>
<dbReference type="InterPro" id="IPR035979">
    <property type="entry name" value="RBD_domain_sf"/>
</dbReference>
<dbReference type="PANTHER" id="PTHR22792">
    <property type="entry name" value="LUPUS LA PROTEIN-RELATED"/>
    <property type="match status" value="1"/>
</dbReference>
<dbReference type="SUPFAM" id="SSF46785">
    <property type="entry name" value="Winged helix' DNA-binding domain"/>
    <property type="match status" value="1"/>
</dbReference>
<comment type="caution">
    <text evidence="6">The sequence shown here is derived from an EMBL/GenBank/DDBJ whole genome shotgun (WGS) entry which is preliminary data.</text>
</comment>
<dbReference type="InterPro" id="IPR045180">
    <property type="entry name" value="La_dom_prot"/>
</dbReference>
<feature type="domain" description="RRM" evidence="4">
    <location>
        <begin position="195"/>
        <end position="285"/>
    </location>
</feature>
<dbReference type="Gene3D" id="1.10.10.10">
    <property type="entry name" value="Winged helix-like DNA-binding domain superfamily/Winged helix DNA-binding domain"/>
    <property type="match status" value="1"/>
</dbReference>
<feature type="region of interest" description="Disordered" evidence="3">
    <location>
        <begin position="305"/>
        <end position="409"/>
    </location>
</feature>
<dbReference type="InterPro" id="IPR006630">
    <property type="entry name" value="La_HTH"/>
</dbReference>
<keyword evidence="1 2" id="KW-0694">RNA-binding</keyword>
<evidence type="ECO:0008006" key="8">
    <source>
        <dbReference type="Google" id="ProtNLM"/>
    </source>
</evidence>
<dbReference type="EMBL" id="JAKOGI010000149">
    <property type="protein sequence ID" value="KAJ8441924.1"/>
    <property type="molecule type" value="Genomic_DNA"/>
</dbReference>
<feature type="domain" description="HTH La-type RNA-binding" evidence="5">
    <location>
        <begin position="97"/>
        <end position="188"/>
    </location>
</feature>
<sequence length="409" mass="45405">MAQANPEVKPQENPEKEIKSAGNNNNNFKFNAHAPEFVPRSHSTQMPISGYFYPCVQFIDGSATVVGTDWFYLNSNDRDPFTIFPNSLTSLPNSSRNVLTDDLQEKIVKQVEYLFSDLSLLANDTMAKHVSKDPEGYVPISVVACMKKIKALVADHNLLVQALRSSTKLVLSKDNKKVKRRNPFTESYIDELQCRTVVVENLPEDHSYQNLEKILSVVGSVKAIRLCHPPEANVSRAKNEVIITNKLHALVEYENAEIAEKAAERLNDERNWRKGMRVRVMLRCSPKSVLKGRKMDFDVLTDDEECPSTELPEEMSQPNGAESVTEGEDSPAASRKASVRGRGKTKGRVQCHSGRGLLSSPTQSNMGAIQFDILGKQTNKGPRMPDGTRGFTMGRGKPLISSSTPSSPV</sequence>
<dbReference type="OrthoDB" id="435402at2759"/>